<gene>
    <name evidence="1" type="ORF">OCTVUL_1B023132</name>
</gene>
<dbReference type="Proteomes" id="UP001162480">
    <property type="component" value="Chromosome 18"/>
</dbReference>
<reference evidence="1" key="1">
    <citation type="submission" date="2023-08" db="EMBL/GenBank/DDBJ databases">
        <authorList>
            <person name="Alioto T."/>
            <person name="Alioto T."/>
            <person name="Gomez Garrido J."/>
        </authorList>
    </citation>
    <scope>NUCLEOTIDE SEQUENCE</scope>
</reference>
<name>A0AA36BLG9_OCTVU</name>
<organism evidence="1 2">
    <name type="scientific">Octopus vulgaris</name>
    <name type="common">Common octopus</name>
    <dbReference type="NCBI Taxonomy" id="6645"/>
    <lineage>
        <taxon>Eukaryota</taxon>
        <taxon>Metazoa</taxon>
        <taxon>Spiralia</taxon>
        <taxon>Lophotrochozoa</taxon>
        <taxon>Mollusca</taxon>
        <taxon>Cephalopoda</taxon>
        <taxon>Coleoidea</taxon>
        <taxon>Octopodiformes</taxon>
        <taxon>Octopoda</taxon>
        <taxon>Incirrata</taxon>
        <taxon>Octopodidae</taxon>
        <taxon>Octopus</taxon>
    </lineage>
</organism>
<evidence type="ECO:0000313" key="2">
    <source>
        <dbReference type="Proteomes" id="UP001162480"/>
    </source>
</evidence>
<dbReference type="EMBL" id="OX597831">
    <property type="protein sequence ID" value="CAI9736344.1"/>
    <property type="molecule type" value="Genomic_DNA"/>
</dbReference>
<dbReference type="PANTHER" id="PTHR45913:SF9">
    <property type="entry name" value="GENERAL TRANSCRIPTION FACTOR II-I REPEAT DOMAIN-CONTAINING PROTEIN 2-LIKE-RELATED"/>
    <property type="match status" value="1"/>
</dbReference>
<sequence length="102" mass="11896">MLQGRKKVVTQYFESIRAFKMELTLWEKQLSGGDPARFPCLKDVVATADNVNMNRYKDDITGFLREFEQRFRIFNELETDLTVFARHLQSTPLICSSTSNLK</sequence>
<dbReference type="PANTHER" id="PTHR45913">
    <property type="entry name" value="EPM2A-INTERACTING PROTEIN 1"/>
    <property type="match status" value="1"/>
</dbReference>
<dbReference type="AlphaFoldDB" id="A0AA36BLG9"/>
<accession>A0AA36BLG9</accession>
<evidence type="ECO:0000313" key="1">
    <source>
        <dbReference type="EMBL" id="CAI9736344.1"/>
    </source>
</evidence>
<keyword evidence="2" id="KW-1185">Reference proteome</keyword>
<proteinExistence type="predicted"/>
<protein>
    <submittedName>
        <fullName evidence="1">Uncharacterized protein</fullName>
    </submittedName>
</protein>